<evidence type="ECO:0000313" key="3">
    <source>
        <dbReference type="Proteomes" id="UP000306918"/>
    </source>
</evidence>
<dbReference type="InterPro" id="IPR041698">
    <property type="entry name" value="Methyltransf_25"/>
</dbReference>
<dbReference type="GO" id="GO:0032259">
    <property type="term" value="P:methylation"/>
    <property type="evidence" value="ECO:0007669"/>
    <property type="project" value="UniProtKB-KW"/>
</dbReference>
<keyword evidence="2" id="KW-0489">Methyltransferase</keyword>
<comment type="caution">
    <text evidence="2">The sequence shown here is derived from an EMBL/GenBank/DDBJ whole genome shotgun (WGS) entry which is preliminary data.</text>
</comment>
<feature type="domain" description="Methyltransferase" evidence="1">
    <location>
        <begin position="77"/>
        <end position="161"/>
    </location>
</feature>
<reference evidence="2 3" key="1">
    <citation type="submission" date="2019-04" db="EMBL/GenBank/DDBJ databases">
        <title>Niastella caeni sp. nov., isolated from activated sludge.</title>
        <authorList>
            <person name="Sheng M."/>
        </authorList>
    </citation>
    <scope>NUCLEOTIDE SEQUENCE [LARGE SCALE GENOMIC DNA]</scope>
    <source>
        <strain evidence="2 3">HX-2-15</strain>
    </source>
</reference>
<keyword evidence="3" id="KW-1185">Reference proteome</keyword>
<accession>A0A4S8HUT9</accession>
<sequence>MIKNRFLRKLYVWYRERYFWKLKKKKVEEIFSDVYKNNEWGGTPGTFHSGEGTHNPNFLVYVENVAAFINEHKVKSVLDIGCGDFKVMSKILEKVDVNYTGGDVVKELIEHHQQHYATDKTRFISLNAIEDDLPDAEMVTIRQVLQHLSNDQILKILSKLSKFRYVLITEHMLLGDLVAPNIDKIPGPHIRTRVFSSVVIDAPPFNVKNAKVLFEYRFDEKIKSRLYPAVIRAYLVTNK</sequence>
<dbReference type="SUPFAM" id="SSF53335">
    <property type="entry name" value="S-adenosyl-L-methionine-dependent methyltransferases"/>
    <property type="match status" value="1"/>
</dbReference>
<protein>
    <submittedName>
        <fullName evidence="2">Class I SAM-dependent methyltransferase</fullName>
    </submittedName>
</protein>
<dbReference type="OrthoDB" id="20930at2"/>
<dbReference type="AlphaFoldDB" id="A0A4S8HUT9"/>
<keyword evidence="2" id="KW-0808">Transferase</keyword>
<dbReference type="Gene3D" id="3.40.50.150">
    <property type="entry name" value="Vaccinia Virus protein VP39"/>
    <property type="match status" value="1"/>
</dbReference>
<gene>
    <name evidence="2" type="ORF">FAM09_12785</name>
</gene>
<dbReference type="Pfam" id="PF13649">
    <property type="entry name" value="Methyltransf_25"/>
    <property type="match status" value="1"/>
</dbReference>
<dbReference type="GO" id="GO:0008168">
    <property type="term" value="F:methyltransferase activity"/>
    <property type="evidence" value="ECO:0007669"/>
    <property type="project" value="UniProtKB-KW"/>
</dbReference>
<organism evidence="2 3">
    <name type="scientific">Niastella caeni</name>
    <dbReference type="NCBI Taxonomy" id="2569763"/>
    <lineage>
        <taxon>Bacteria</taxon>
        <taxon>Pseudomonadati</taxon>
        <taxon>Bacteroidota</taxon>
        <taxon>Chitinophagia</taxon>
        <taxon>Chitinophagales</taxon>
        <taxon>Chitinophagaceae</taxon>
        <taxon>Niastella</taxon>
    </lineage>
</organism>
<proteinExistence type="predicted"/>
<dbReference type="InterPro" id="IPR029063">
    <property type="entry name" value="SAM-dependent_MTases_sf"/>
</dbReference>
<evidence type="ECO:0000259" key="1">
    <source>
        <dbReference type="Pfam" id="PF13649"/>
    </source>
</evidence>
<evidence type="ECO:0000313" key="2">
    <source>
        <dbReference type="EMBL" id="THU39377.1"/>
    </source>
</evidence>
<dbReference type="EMBL" id="STFF01000003">
    <property type="protein sequence ID" value="THU39377.1"/>
    <property type="molecule type" value="Genomic_DNA"/>
</dbReference>
<dbReference type="RefSeq" id="WP_136577509.1">
    <property type="nucleotide sequence ID" value="NZ_STFF01000003.1"/>
</dbReference>
<name>A0A4S8HUT9_9BACT</name>
<dbReference type="Proteomes" id="UP000306918">
    <property type="component" value="Unassembled WGS sequence"/>
</dbReference>